<dbReference type="AlphaFoldDB" id="F0F6Q5"/>
<evidence type="ECO:0000313" key="1">
    <source>
        <dbReference type="EMBL" id="EGC20337.1"/>
    </source>
</evidence>
<accession>F0F6Q5</accession>
<sequence length="44" mass="5203">MFSYREAVIRPGFSRYALYRLTAVCKFIKNCDLQASWIKKVLCL</sequence>
<evidence type="ECO:0000313" key="2">
    <source>
        <dbReference type="Proteomes" id="UP000005697"/>
    </source>
</evidence>
<dbReference type="STRING" id="888743.HMPREF9141_1277"/>
<protein>
    <submittedName>
        <fullName evidence="1">Uncharacterized protein</fullName>
    </submittedName>
</protein>
<organism evidence="1 2">
    <name type="scientific">Prevotella multiformis DSM 16608</name>
    <dbReference type="NCBI Taxonomy" id="888743"/>
    <lineage>
        <taxon>Bacteria</taxon>
        <taxon>Pseudomonadati</taxon>
        <taxon>Bacteroidota</taxon>
        <taxon>Bacteroidia</taxon>
        <taxon>Bacteroidales</taxon>
        <taxon>Prevotellaceae</taxon>
        <taxon>Prevotella</taxon>
    </lineage>
</organism>
<keyword evidence="2" id="KW-1185">Reference proteome</keyword>
<dbReference type="EMBL" id="AEWX01000017">
    <property type="protein sequence ID" value="EGC20337.1"/>
    <property type="molecule type" value="Genomic_DNA"/>
</dbReference>
<dbReference type="HOGENOM" id="CLU_3220192_0_0_10"/>
<dbReference type="Proteomes" id="UP000005697">
    <property type="component" value="Unassembled WGS sequence"/>
</dbReference>
<name>F0F6Q5_9BACT</name>
<comment type="caution">
    <text evidence="1">The sequence shown here is derived from an EMBL/GenBank/DDBJ whole genome shotgun (WGS) entry which is preliminary data.</text>
</comment>
<gene>
    <name evidence="1" type="ORF">HMPREF9141_1277</name>
</gene>
<proteinExistence type="predicted"/>
<reference evidence="1 2" key="1">
    <citation type="submission" date="2011-01" db="EMBL/GenBank/DDBJ databases">
        <authorList>
            <person name="Muzny D."/>
            <person name="Qin X."/>
            <person name="Deng J."/>
            <person name="Jiang H."/>
            <person name="Liu Y."/>
            <person name="Qu J."/>
            <person name="Song X.-Z."/>
            <person name="Zhang L."/>
            <person name="Thornton R."/>
            <person name="Coyle M."/>
            <person name="Francisco L."/>
            <person name="Jackson L."/>
            <person name="Javaid M."/>
            <person name="Korchina V."/>
            <person name="Kovar C."/>
            <person name="Mata R."/>
            <person name="Mathew T."/>
            <person name="Ngo R."/>
            <person name="Nguyen L."/>
            <person name="Nguyen N."/>
            <person name="Okwuonu G."/>
            <person name="Ongeri F."/>
            <person name="Pham C."/>
            <person name="Simmons D."/>
            <person name="Wilczek-Boney K."/>
            <person name="Hale W."/>
            <person name="Jakkamsetti A."/>
            <person name="Pham P."/>
            <person name="Ruth R."/>
            <person name="San Lucas F."/>
            <person name="Warren J."/>
            <person name="Zhang J."/>
            <person name="Zhao Z."/>
            <person name="Zhou C."/>
            <person name="Zhu D."/>
            <person name="Lee S."/>
            <person name="Bess C."/>
            <person name="Blankenburg K."/>
            <person name="Forbes L."/>
            <person name="Fu Q."/>
            <person name="Gubbala S."/>
            <person name="Hirani K."/>
            <person name="Jayaseelan J.C."/>
            <person name="Lara F."/>
            <person name="Munidasa M."/>
            <person name="Palculict T."/>
            <person name="Patil S."/>
            <person name="Pu L.-L."/>
            <person name="Saada N."/>
            <person name="Tang L."/>
            <person name="Weissenberger G."/>
            <person name="Zhu Y."/>
            <person name="Hemphill L."/>
            <person name="Shang Y."/>
            <person name="Youmans B."/>
            <person name="Ayvaz T."/>
            <person name="Ross M."/>
            <person name="Santibanez J."/>
            <person name="Aqrawi P."/>
            <person name="Gross S."/>
            <person name="Joshi V."/>
            <person name="Fowler G."/>
            <person name="Nazareth L."/>
            <person name="Reid J."/>
            <person name="Worley K."/>
            <person name="Petrosino J."/>
            <person name="Highlander S."/>
            <person name="Gibbs R."/>
        </authorList>
    </citation>
    <scope>NUCLEOTIDE SEQUENCE [LARGE SCALE GENOMIC DNA]</scope>
    <source>
        <strain evidence="1 2">DSM 16608</strain>
    </source>
</reference>